<keyword evidence="3" id="KW-0862">Zinc</keyword>
<feature type="binding site" evidence="3">
    <location>
        <position position="179"/>
    </location>
    <ligand>
        <name>Zn(2+)</name>
        <dbReference type="ChEBI" id="CHEBI:29105"/>
        <label>1</label>
    </ligand>
</feature>
<comment type="subcellular location">
    <subcellularLocation>
        <location evidence="3">Cytoplasm</location>
    </subcellularLocation>
</comment>
<dbReference type="SUPFAM" id="SSF57938">
    <property type="entry name" value="DnaJ/Hsp40 cysteine-rich domain"/>
    <property type="match status" value="1"/>
</dbReference>
<dbReference type="PROSITE" id="PS00636">
    <property type="entry name" value="DNAJ_1"/>
    <property type="match status" value="1"/>
</dbReference>
<comment type="domain">
    <text evidence="3">The J domain is necessary and sufficient to stimulate DnaK ATPase activity. Zinc center 1 plays an important role in the autonomous, DnaK-independent chaperone activity of DnaJ. Zinc center 2 is essential for interaction with DnaK and for DnaJ activity.</text>
</comment>
<comment type="function">
    <text evidence="3">Participates actively in the response to hyperosmotic and heat shock by preventing the aggregation of stress-denatured proteins and by disaggregating proteins, also in an autonomous, DnaK-independent fashion. Unfolded proteins bind initially to DnaJ; upon interaction with the DnaJ-bound protein, DnaK hydrolyzes its bound ATP, resulting in the formation of a stable complex. GrpE releases ADP from DnaK; ATP binding to DnaK triggers the release of the substrate protein, thus completing the reaction cycle. Several rounds of ATP-dependent interactions between DnaJ, DnaK and GrpE are required for fully efficient folding. Also involved, together with DnaK and GrpE, in the DNA replication of plasmids through activation of initiation proteins.</text>
</comment>
<dbReference type="Pfam" id="PF01556">
    <property type="entry name" value="DnaJ_C"/>
    <property type="match status" value="1"/>
</dbReference>
<evidence type="ECO:0000259" key="5">
    <source>
        <dbReference type="PROSITE" id="PS50076"/>
    </source>
</evidence>
<dbReference type="Proteomes" id="UP000006443">
    <property type="component" value="Unassembled WGS sequence"/>
</dbReference>
<reference evidence="6 7" key="1">
    <citation type="submission" date="2009-02" db="EMBL/GenBank/DDBJ databases">
        <title>Sequencing of the draft genome and assembly of Dethiobacter alkaliphilus AHT 1.</title>
        <authorList>
            <consortium name="US DOE Joint Genome Institute (JGI-PGF)"/>
            <person name="Lucas S."/>
            <person name="Copeland A."/>
            <person name="Lapidus A."/>
            <person name="Glavina del Rio T."/>
            <person name="Dalin E."/>
            <person name="Tice H."/>
            <person name="Bruce D."/>
            <person name="Goodwin L."/>
            <person name="Pitluck S."/>
            <person name="Larimer F."/>
            <person name="Land M.L."/>
            <person name="Hauser L."/>
            <person name="Muyzer G."/>
        </authorList>
    </citation>
    <scope>NUCLEOTIDE SEQUENCE [LARGE SCALE GENOMIC DNA]</scope>
    <source>
        <strain evidence="6 7">AHT 1</strain>
    </source>
</reference>
<comment type="similarity">
    <text evidence="3">Belongs to the DnaJ family.</text>
</comment>
<dbReference type="AlphaFoldDB" id="C0GCW2"/>
<sequence>MGIKFQDYYEVLGIPRVAGEKDIKAAYRKLARKYHPDLHSGDEKAAAEEKFKQINEAHEVLSDPEKRAKYDRLGQNWQSGDDFRPHPDMDDMHFYSSAGQDSGFSDFFETIFGGFRPGYDAFGGQRSGRQQQRRGSDVEAELSLTLEEAYHGGEKTIQLNAPQACPHCGGSGISGNNFCPGCAGTGQTQAPRTLTVKVPPGTRDGSKIRLRGQGDGPEGQRGDLYLKVRILPHQRYKVKGEDLEAELPISPWQAVLGDKLAAETLDGRITVTVPPGTRTGKKLRLRGKGLRKKTGGQGDLYLRVVIDIPQNLSEEETELYRRLAAVHKEQEVSA</sequence>
<accession>C0GCW2</accession>
<evidence type="ECO:0000256" key="3">
    <source>
        <dbReference type="HAMAP-Rule" id="MF_01152"/>
    </source>
</evidence>
<dbReference type="CDD" id="cd10747">
    <property type="entry name" value="DnaJ_C"/>
    <property type="match status" value="1"/>
</dbReference>
<dbReference type="InterPro" id="IPR018253">
    <property type="entry name" value="DnaJ_domain_CS"/>
</dbReference>
<dbReference type="EMBL" id="ACJM01000001">
    <property type="protein sequence ID" value="EEG79047.1"/>
    <property type="molecule type" value="Genomic_DNA"/>
</dbReference>
<dbReference type="InterPro" id="IPR012724">
    <property type="entry name" value="DnaJ"/>
</dbReference>
<evidence type="ECO:0000256" key="1">
    <source>
        <dbReference type="ARBA" id="ARBA00022705"/>
    </source>
</evidence>
<dbReference type="InterPro" id="IPR036410">
    <property type="entry name" value="HSP_DnaJ_Cys-rich_dom_sf"/>
</dbReference>
<evidence type="ECO:0000256" key="4">
    <source>
        <dbReference type="SAM" id="MobiDB-lite"/>
    </source>
</evidence>
<protein>
    <recommendedName>
        <fullName evidence="3">Chaperone protein DnaJ</fullName>
    </recommendedName>
</protein>
<dbReference type="RefSeq" id="WP_008514215.1">
    <property type="nucleotide sequence ID" value="NZ_ACJM01000001.1"/>
</dbReference>
<name>C0GCW2_DETAL</name>
<dbReference type="PRINTS" id="PR00625">
    <property type="entry name" value="JDOMAIN"/>
</dbReference>
<feature type="binding site" evidence="3">
    <location>
        <position position="165"/>
    </location>
    <ligand>
        <name>Zn(2+)</name>
        <dbReference type="ChEBI" id="CHEBI:29105"/>
        <label>1</label>
    </ligand>
</feature>
<dbReference type="FunFam" id="2.60.260.20:FF:000013">
    <property type="entry name" value="DnaJ subfamily B member 11"/>
    <property type="match status" value="1"/>
</dbReference>
<dbReference type="eggNOG" id="COG0484">
    <property type="taxonomic scope" value="Bacteria"/>
</dbReference>
<dbReference type="SUPFAM" id="SSF49493">
    <property type="entry name" value="HSP40/DnaJ peptide-binding domain"/>
    <property type="match status" value="2"/>
</dbReference>
<keyword evidence="2 3" id="KW-0143">Chaperone</keyword>
<gene>
    <name evidence="3" type="primary">dnaJ</name>
    <name evidence="6" type="ORF">DealDRAFT_0321</name>
</gene>
<dbReference type="SUPFAM" id="SSF46565">
    <property type="entry name" value="Chaperone J-domain"/>
    <property type="match status" value="1"/>
</dbReference>
<keyword evidence="3" id="KW-0346">Stress response</keyword>
<feature type="domain" description="J" evidence="5">
    <location>
        <begin position="7"/>
        <end position="74"/>
    </location>
</feature>
<keyword evidence="3" id="KW-0479">Metal-binding</keyword>
<dbReference type="PROSITE" id="PS50076">
    <property type="entry name" value="DNAJ_2"/>
    <property type="match status" value="1"/>
</dbReference>
<dbReference type="OrthoDB" id="9779889at2"/>
<dbReference type="PANTHER" id="PTHR43096">
    <property type="entry name" value="DNAJ HOMOLOG 1, MITOCHONDRIAL-RELATED"/>
    <property type="match status" value="1"/>
</dbReference>
<dbReference type="PANTHER" id="PTHR43096:SF52">
    <property type="entry name" value="DNAJ HOMOLOG 1, MITOCHONDRIAL-RELATED"/>
    <property type="match status" value="1"/>
</dbReference>
<dbReference type="InterPro" id="IPR002939">
    <property type="entry name" value="DnaJ_C"/>
</dbReference>
<dbReference type="GO" id="GO:0008270">
    <property type="term" value="F:zinc ion binding"/>
    <property type="evidence" value="ECO:0007669"/>
    <property type="project" value="UniProtKB-UniRule"/>
</dbReference>
<dbReference type="GO" id="GO:0042026">
    <property type="term" value="P:protein refolding"/>
    <property type="evidence" value="ECO:0007669"/>
    <property type="project" value="TreeGrafter"/>
</dbReference>
<dbReference type="GO" id="GO:0009408">
    <property type="term" value="P:response to heat"/>
    <property type="evidence" value="ECO:0007669"/>
    <property type="project" value="InterPro"/>
</dbReference>
<comment type="subunit">
    <text evidence="3">Homodimer.</text>
</comment>
<keyword evidence="7" id="KW-1185">Reference proteome</keyword>
<dbReference type="GO" id="GO:0005737">
    <property type="term" value="C:cytoplasm"/>
    <property type="evidence" value="ECO:0007669"/>
    <property type="project" value="UniProtKB-SubCell"/>
</dbReference>
<proteinExistence type="inferred from homology"/>
<dbReference type="CDD" id="cd06257">
    <property type="entry name" value="DnaJ"/>
    <property type="match status" value="1"/>
</dbReference>
<dbReference type="STRING" id="555088.DealDRAFT_0321"/>
<evidence type="ECO:0000256" key="2">
    <source>
        <dbReference type="ARBA" id="ARBA00023186"/>
    </source>
</evidence>
<evidence type="ECO:0000313" key="7">
    <source>
        <dbReference type="Proteomes" id="UP000006443"/>
    </source>
</evidence>
<dbReference type="Gene3D" id="1.10.287.110">
    <property type="entry name" value="DnaJ domain"/>
    <property type="match status" value="1"/>
</dbReference>
<dbReference type="InterPro" id="IPR001623">
    <property type="entry name" value="DnaJ_domain"/>
</dbReference>
<comment type="caution">
    <text evidence="6">The sequence shown here is derived from an EMBL/GenBank/DDBJ whole genome shotgun (WGS) entry which is preliminary data.</text>
</comment>
<dbReference type="InterPro" id="IPR036869">
    <property type="entry name" value="J_dom_sf"/>
</dbReference>
<comment type="cofactor">
    <cofactor evidence="3">
        <name>Zn(2+)</name>
        <dbReference type="ChEBI" id="CHEBI:29105"/>
    </cofactor>
    <text evidence="3">Binds 2 Zn(2+) ions per monomer.</text>
</comment>
<keyword evidence="1 3" id="KW-0235">DNA replication</keyword>
<dbReference type="Gene3D" id="2.60.260.20">
    <property type="entry name" value="Urease metallochaperone UreE, N-terminal domain"/>
    <property type="match status" value="2"/>
</dbReference>
<dbReference type="GO" id="GO:0005524">
    <property type="term" value="F:ATP binding"/>
    <property type="evidence" value="ECO:0007669"/>
    <property type="project" value="InterPro"/>
</dbReference>
<feature type="binding site" evidence="3">
    <location>
        <position position="168"/>
    </location>
    <ligand>
        <name>Zn(2+)</name>
        <dbReference type="ChEBI" id="CHEBI:29105"/>
        <label>1</label>
    </ligand>
</feature>
<feature type="binding site" evidence="3">
    <location>
        <position position="182"/>
    </location>
    <ligand>
        <name>Zn(2+)</name>
        <dbReference type="ChEBI" id="CHEBI:29105"/>
        <label>1</label>
    </ligand>
</feature>
<dbReference type="GO" id="GO:0006260">
    <property type="term" value="P:DNA replication"/>
    <property type="evidence" value="ECO:0007669"/>
    <property type="project" value="UniProtKB-KW"/>
</dbReference>
<dbReference type="SMART" id="SM00271">
    <property type="entry name" value="DnaJ"/>
    <property type="match status" value="1"/>
</dbReference>
<feature type="region of interest" description="Disordered" evidence="4">
    <location>
        <begin position="199"/>
        <end position="221"/>
    </location>
</feature>
<evidence type="ECO:0000313" key="6">
    <source>
        <dbReference type="EMBL" id="EEG79047.1"/>
    </source>
</evidence>
<dbReference type="HAMAP" id="MF_01152">
    <property type="entry name" value="DnaJ"/>
    <property type="match status" value="1"/>
</dbReference>
<dbReference type="InterPro" id="IPR008971">
    <property type="entry name" value="HSP40/DnaJ_pept-bd"/>
</dbReference>
<keyword evidence="3" id="KW-0677">Repeat</keyword>
<comment type="caution">
    <text evidence="3">Lacks conserved residue(s) required for the propagation of feature annotation.</text>
</comment>
<keyword evidence="3" id="KW-0963">Cytoplasm</keyword>
<organism evidence="6 7">
    <name type="scientific">Dethiobacter alkaliphilus AHT 1</name>
    <dbReference type="NCBI Taxonomy" id="555088"/>
    <lineage>
        <taxon>Bacteria</taxon>
        <taxon>Bacillati</taxon>
        <taxon>Bacillota</taxon>
        <taxon>Dethiobacteria</taxon>
        <taxon>Dethiobacterales</taxon>
        <taxon>Dethiobacteraceae</taxon>
        <taxon>Dethiobacter</taxon>
    </lineage>
</organism>
<dbReference type="GO" id="GO:0051082">
    <property type="term" value="F:unfolded protein binding"/>
    <property type="evidence" value="ECO:0007669"/>
    <property type="project" value="UniProtKB-UniRule"/>
</dbReference>
<dbReference type="Pfam" id="PF00226">
    <property type="entry name" value="DnaJ"/>
    <property type="match status" value="1"/>
</dbReference>